<dbReference type="SUPFAM" id="SSF57903">
    <property type="entry name" value="FYVE/PHD zinc finger"/>
    <property type="match status" value="1"/>
</dbReference>
<feature type="region of interest" description="Disordered" evidence="13">
    <location>
        <begin position="656"/>
        <end position="700"/>
    </location>
</feature>
<dbReference type="InterPro" id="IPR024608">
    <property type="entry name" value="SARA-like_SBD"/>
</dbReference>
<dbReference type="Pfam" id="PF01363">
    <property type="entry name" value="FYVE"/>
    <property type="match status" value="1"/>
</dbReference>
<dbReference type="InterPro" id="IPR013083">
    <property type="entry name" value="Znf_RING/FYVE/PHD"/>
</dbReference>
<reference evidence="15" key="2">
    <citation type="submission" date="2025-09" db="UniProtKB">
        <authorList>
            <consortium name="Ensembl"/>
        </authorList>
    </citation>
    <scope>IDENTIFICATION</scope>
</reference>
<evidence type="ECO:0000256" key="13">
    <source>
        <dbReference type="SAM" id="MobiDB-lite"/>
    </source>
</evidence>
<feature type="compositionally biased region" description="Basic and acidic residues" evidence="13">
    <location>
        <begin position="286"/>
        <end position="303"/>
    </location>
</feature>
<dbReference type="SMART" id="SM00064">
    <property type="entry name" value="FYVE"/>
    <property type="match status" value="1"/>
</dbReference>
<feature type="region of interest" description="Disordered" evidence="13">
    <location>
        <begin position="902"/>
        <end position="925"/>
    </location>
</feature>
<feature type="region of interest" description="Disordered" evidence="13">
    <location>
        <begin position="1300"/>
        <end position="1320"/>
    </location>
</feature>
<dbReference type="GO" id="GO:0005545">
    <property type="term" value="F:1-phosphatidylinositol binding"/>
    <property type="evidence" value="ECO:0007669"/>
    <property type="project" value="UniProtKB-ARBA"/>
</dbReference>
<dbReference type="FunFam" id="3.30.500.40:FF:000002">
    <property type="entry name" value="Zinc finger FYVE domain-containing protein 16"/>
    <property type="match status" value="1"/>
</dbReference>
<feature type="compositionally biased region" description="Polar residues" evidence="13">
    <location>
        <begin position="912"/>
        <end position="925"/>
    </location>
</feature>
<feature type="compositionally biased region" description="Basic and acidic residues" evidence="13">
    <location>
        <begin position="1311"/>
        <end position="1320"/>
    </location>
</feature>
<evidence type="ECO:0000256" key="9">
    <source>
        <dbReference type="ARBA" id="ARBA00054273"/>
    </source>
</evidence>
<organism evidence="15 16">
    <name type="scientific">Buteo japonicus</name>
    <dbReference type="NCBI Taxonomy" id="224669"/>
    <lineage>
        <taxon>Eukaryota</taxon>
        <taxon>Metazoa</taxon>
        <taxon>Chordata</taxon>
        <taxon>Craniata</taxon>
        <taxon>Vertebrata</taxon>
        <taxon>Euteleostomi</taxon>
        <taxon>Archelosauria</taxon>
        <taxon>Archosauria</taxon>
        <taxon>Dinosauria</taxon>
        <taxon>Saurischia</taxon>
        <taxon>Theropoda</taxon>
        <taxon>Coelurosauria</taxon>
        <taxon>Aves</taxon>
        <taxon>Neognathae</taxon>
        <taxon>Neoaves</taxon>
        <taxon>Telluraves</taxon>
        <taxon>Accipitrimorphae</taxon>
        <taxon>Accipitriformes</taxon>
        <taxon>Accipitridae</taxon>
        <taxon>Accipitrinae</taxon>
        <taxon>Buteo</taxon>
    </lineage>
</organism>
<protein>
    <recommendedName>
        <fullName evidence="11">Zinc finger FYVE domain-containing protein</fullName>
    </recommendedName>
</protein>
<keyword evidence="4 11" id="KW-0479">Metal-binding</keyword>
<keyword evidence="16" id="KW-1185">Reference proteome</keyword>
<dbReference type="InterPro" id="IPR000306">
    <property type="entry name" value="Znf_FYVE"/>
</dbReference>
<keyword evidence="2 11" id="KW-0963">Cytoplasm</keyword>
<evidence type="ECO:0000256" key="2">
    <source>
        <dbReference type="ARBA" id="ARBA00022490"/>
    </source>
</evidence>
<dbReference type="FunFam" id="3.30.40.10:FF:000084">
    <property type="entry name" value="Zinc finger, FYVE domain-containing 9b"/>
    <property type="match status" value="1"/>
</dbReference>
<dbReference type="GO" id="GO:0008270">
    <property type="term" value="F:zinc ion binding"/>
    <property type="evidence" value="ECO:0007669"/>
    <property type="project" value="UniProtKB-KW"/>
</dbReference>
<dbReference type="Gene3D" id="3.30.1360.220">
    <property type="entry name" value="Domain of unknown function (DUF3480), N-terminal subdomain"/>
    <property type="match status" value="1"/>
</dbReference>
<dbReference type="Gene3D" id="3.30.500.40">
    <property type="match status" value="1"/>
</dbReference>
<evidence type="ECO:0000256" key="5">
    <source>
        <dbReference type="ARBA" id="ARBA00022753"/>
    </source>
</evidence>
<dbReference type="GO" id="GO:0005829">
    <property type="term" value="C:cytosol"/>
    <property type="evidence" value="ECO:0007669"/>
    <property type="project" value="UniProtKB-UniRule"/>
</dbReference>
<dbReference type="SMART" id="SM01421">
    <property type="entry name" value="DUF3480"/>
    <property type="match status" value="1"/>
</dbReference>
<dbReference type="Proteomes" id="UP000694555">
    <property type="component" value="Unplaced"/>
</dbReference>
<feature type="region of interest" description="Disordered" evidence="13">
    <location>
        <begin position="279"/>
        <end position="313"/>
    </location>
</feature>
<keyword evidence="8 11" id="KW-0472">Membrane</keyword>
<dbReference type="InterPro" id="IPR022557">
    <property type="entry name" value="SARA-like_C"/>
</dbReference>
<dbReference type="InterPro" id="IPR017455">
    <property type="entry name" value="Znf_FYVE-rel"/>
</dbReference>
<keyword evidence="7" id="KW-0862">Zinc</keyword>
<dbReference type="PANTHER" id="PTHR46319:SF1">
    <property type="entry name" value="ZINC FINGER FYVE DOMAIN-CONTAINING PROTEIN 16"/>
    <property type="match status" value="1"/>
</dbReference>
<evidence type="ECO:0000256" key="8">
    <source>
        <dbReference type="ARBA" id="ARBA00023136"/>
    </source>
</evidence>
<dbReference type="PROSITE" id="PS50178">
    <property type="entry name" value="ZF_FYVE"/>
    <property type="match status" value="1"/>
</dbReference>
<keyword evidence="5 11" id="KW-0967">Endosome</keyword>
<dbReference type="Pfam" id="PF11979">
    <property type="entry name" value="SARA_C"/>
    <property type="match status" value="1"/>
</dbReference>
<evidence type="ECO:0000256" key="10">
    <source>
        <dbReference type="ARBA" id="ARBA00063841"/>
    </source>
</evidence>
<feature type="domain" description="FYVE-type" evidence="14">
    <location>
        <begin position="720"/>
        <end position="778"/>
    </location>
</feature>
<dbReference type="GO" id="GO:0006622">
    <property type="term" value="P:protein targeting to lysosome"/>
    <property type="evidence" value="ECO:0007669"/>
    <property type="project" value="TreeGrafter"/>
</dbReference>
<accession>A0A8B9Z6A6</accession>
<evidence type="ECO:0000256" key="1">
    <source>
        <dbReference type="ARBA" id="ARBA00004220"/>
    </source>
</evidence>
<dbReference type="FunFam" id="3.30.1360.220:FF:000001">
    <property type="entry name" value="Zinc finger, FYVE domain-containing 9a"/>
    <property type="match status" value="1"/>
</dbReference>
<comment type="subcellular location">
    <subcellularLocation>
        <location evidence="11">Cytoplasm</location>
    </subcellularLocation>
    <subcellularLocation>
        <location evidence="1 11">Early endosome membrane</location>
        <topology evidence="1">Peripheral membrane protein</topology>
    </subcellularLocation>
</comment>
<dbReference type="PIRSF" id="PIRSF037289">
    <property type="entry name" value="SARA/endofin"/>
    <property type="match status" value="1"/>
</dbReference>
<sequence length="1441" mass="158312">MDSYFKAAVCDLDKLLDEFEQNTDEYDCYRTSQNPYDSKHHSLSSVLDCLHVYPTPKLEEDANNCTSSEEISLASHIGTSEVLLSYSPQNEKSVAGPDLLSTVDSGSLNEVQASNLGRCSIPVCDLVNDTGNSIHSVAAHEDTKKLQPDDFQYSEGLIGFGTSCIPVPACVSSAGSSGVSGKEQSDGVSVLQDSGCLKTEEINHLALKSHSYATAKISDPCDDEHRTESVKCSEVFDQLEQTARLNTVCVPVTPQNLNAYSPKDEKAYEKLPCEPRDESAYSAVSKETRERNAIEKVDSKDESNVESMPSDLSKRPLLHKNHATLPGNCVLPCQAGAKVELEKKITEENVGSEELNSNEILNSVSTSCISVEDVQASLSCLPLPVSICGSLVVTEEKVNPLHQNEMAEVVSDILTVHTGKSRTDLSSRESCENTDLHEQEEYIAKIKESIVEESADGEKYDTENVIDDSDSQQIKAFASAFLEYKAELYGVGVDCYNNESMSVAMTDFTVDENVIKSDSLISDAELDDFLYGQSLQANVLKSSDNDTNLMEVDADEGNLTKVNNLDFTEVTEEHRQTKLEEISSINSNLKVSLMANESESAVEEGMSCIQDVTESGSEALVSNICTGGARPKQLLGLSQGAVGQRQLNRTDVLETGNQEDSSVAQEAPLSGTGVNVGKISDPVHSSESSSEAGGNQTSENVESLKLPAALSWKQPLWVPDSEAPNCMNCQVKFTFTKRRHHCRACGKVFCGGCCKRKCKLQYMEKEARVCTGCYDHINKAQAFERMMSPTGTVPKSSISSECSSVVPPLEEAQMSGSARSPSPSALLPISVLKQPRVEGLCPKEQRRVWFADGILPNGEVADTIKLSSGAKRLSQDFSPVNPDLPEIEVVHRYKSVALETKECSPTAEAEKTSSSSVDQTTSGVPVSPSSCRALCGVENCVRKEISLVPDDDKLPPLLLAVGEKGKDRLVEEHPSHQQVTLLLVEGSPNPLTFILNANLLVNVKLITSSFFRLEVFRLFIDIYKDAMKGKLIRNMENITFTENFLSNKEHGGFLFVSPSFQKLEDQILPENPFLFGILIHKLEIPWAKVFPIRLMLRMGAEYGAYPTSVVSFRDRKPLFGEIGQTIMNLLVDLRNYQYTVHTIENLFVHVEVGRSCIKIPLRKYNEVMKVINSSNEHVISIGASFNTEADSHLVCVQNKHGLYHTQAISATGHPRRVTGASFVVFNGALKTSSGFLAKSSIVEDGLMVQITPEMMESLRQALRDKKDFKITCGKTDTGDINEYVDICWVENEEKTNKGILSPVDGKSLEGTQHEKVPQGRDFEREGKVMKCTEVYYFLKDHELTSPVPHQFAKEIAVACSTALCPHLKTLKNNGMNKIGLRVSIDSDTVEYLAGSGGYLLPQMYLNELDSALIPVIHGGMLDPMSLPVKIELIFFIREHLF</sequence>
<name>A0A8B9Z6A6_9AVES</name>
<evidence type="ECO:0000256" key="12">
    <source>
        <dbReference type="PROSITE-ProRule" id="PRU00091"/>
    </source>
</evidence>
<evidence type="ECO:0000313" key="15">
    <source>
        <dbReference type="Ensembl" id="ENSBJAP00000002572.1"/>
    </source>
</evidence>
<dbReference type="GO" id="GO:0016197">
    <property type="term" value="P:endosomal transport"/>
    <property type="evidence" value="ECO:0007669"/>
    <property type="project" value="TreeGrafter"/>
</dbReference>
<dbReference type="Gene3D" id="3.30.40.10">
    <property type="entry name" value="Zinc/RING finger domain, C3HC4 (zinc finger)"/>
    <property type="match status" value="1"/>
</dbReference>
<comment type="function">
    <text evidence="9">May be involved in regulating membrane trafficking in the endosomal pathway. Overexpression induces endosome aggregation. Required to target TOM1 to endosomes.</text>
</comment>
<keyword evidence="6 12" id="KW-0863">Zinc-finger</keyword>
<evidence type="ECO:0000256" key="11">
    <source>
        <dbReference type="PIRNR" id="PIRNR037289"/>
    </source>
</evidence>
<evidence type="ECO:0000256" key="6">
    <source>
        <dbReference type="ARBA" id="ARBA00022771"/>
    </source>
</evidence>
<evidence type="ECO:0000256" key="3">
    <source>
        <dbReference type="ARBA" id="ARBA00022553"/>
    </source>
</evidence>
<dbReference type="Ensembl" id="ENSBJAT00000002643.1">
    <property type="protein sequence ID" value="ENSBJAP00000002572.1"/>
    <property type="gene ID" value="ENSBJAG00000001173.1"/>
</dbReference>
<proteinExistence type="predicted"/>
<dbReference type="InterPro" id="IPR011011">
    <property type="entry name" value="Znf_FYVE_PHD"/>
</dbReference>
<evidence type="ECO:0000256" key="4">
    <source>
        <dbReference type="ARBA" id="ARBA00022723"/>
    </source>
</evidence>
<dbReference type="InterPro" id="IPR035438">
    <property type="entry name" value="SARA/endofin"/>
</dbReference>
<dbReference type="GO" id="GO:0031901">
    <property type="term" value="C:early endosome membrane"/>
    <property type="evidence" value="ECO:0007669"/>
    <property type="project" value="UniProtKB-SubCell"/>
</dbReference>
<evidence type="ECO:0000256" key="7">
    <source>
        <dbReference type="ARBA" id="ARBA00022833"/>
    </source>
</evidence>
<evidence type="ECO:0000313" key="16">
    <source>
        <dbReference type="Proteomes" id="UP000694555"/>
    </source>
</evidence>
<dbReference type="SMART" id="SM01422">
    <property type="entry name" value="SARA"/>
    <property type="match status" value="1"/>
</dbReference>
<evidence type="ECO:0000259" key="14">
    <source>
        <dbReference type="PROSITE" id="PS50178"/>
    </source>
</evidence>
<reference evidence="15" key="1">
    <citation type="submission" date="2025-08" db="UniProtKB">
        <authorList>
            <consortium name="Ensembl"/>
        </authorList>
    </citation>
    <scope>IDENTIFICATION</scope>
</reference>
<keyword evidence="3" id="KW-0597">Phosphoprotein</keyword>
<dbReference type="CDD" id="cd15729">
    <property type="entry name" value="FYVE_endofin"/>
    <property type="match status" value="1"/>
</dbReference>
<dbReference type="PANTHER" id="PTHR46319">
    <property type="entry name" value="ZINC FINGER FYVE DOMAIN-CONTAINING PROTEIN"/>
    <property type="match status" value="1"/>
</dbReference>
<comment type="subunit">
    <text evidence="10">Interacts (via C-terminus) with TOM1 (via C-terminus); interaction is required to target TOM1 to endosomes. Does not interact with TOM1L1 or TOM1L2.</text>
</comment>